<proteinExistence type="predicted"/>
<reference evidence="2" key="1">
    <citation type="submission" date="2019-09" db="EMBL/GenBank/DDBJ databases">
        <title>Draft genome information of white flower Hibiscus syriacus.</title>
        <authorList>
            <person name="Kim Y.-M."/>
        </authorList>
    </citation>
    <scope>NUCLEOTIDE SEQUENCE [LARGE SCALE GENOMIC DNA]</scope>
    <source>
        <strain evidence="2">YM2019G1</strain>
    </source>
</reference>
<dbReference type="EMBL" id="VEPZ02001044">
    <property type="protein sequence ID" value="KAE8698685.1"/>
    <property type="molecule type" value="Genomic_DNA"/>
</dbReference>
<dbReference type="AlphaFoldDB" id="A0A6A3A657"/>
<comment type="caution">
    <text evidence="2">The sequence shown here is derived from an EMBL/GenBank/DDBJ whole genome shotgun (WGS) entry which is preliminary data.</text>
</comment>
<dbReference type="InterPro" id="IPR002156">
    <property type="entry name" value="RNaseH_domain"/>
</dbReference>
<name>A0A6A3A657_HIBSY</name>
<dbReference type="Pfam" id="PF13456">
    <property type="entry name" value="RVT_3"/>
    <property type="match status" value="1"/>
</dbReference>
<organism evidence="2 3">
    <name type="scientific">Hibiscus syriacus</name>
    <name type="common">Rose of Sharon</name>
    <dbReference type="NCBI Taxonomy" id="106335"/>
    <lineage>
        <taxon>Eukaryota</taxon>
        <taxon>Viridiplantae</taxon>
        <taxon>Streptophyta</taxon>
        <taxon>Embryophyta</taxon>
        <taxon>Tracheophyta</taxon>
        <taxon>Spermatophyta</taxon>
        <taxon>Magnoliopsida</taxon>
        <taxon>eudicotyledons</taxon>
        <taxon>Gunneridae</taxon>
        <taxon>Pentapetalae</taxon>
        <taxon>rosids</taxon>
        <taxon>malvids</taxon>
        <taxon>Malvales</taxon>
        <taxon>Malvaceae</taxon>
        <taxon>Malvoideae</taxon>
        <taxon>Hibiscus</taxon>
    </lineage>
</organism>
<keyword evidence="3" id="KW-1185">Reference proteome</keyword>
<evidence type="ECO:0000259" key="1">
    <source>
        <dbReference type="Pfam" id="PF13456"/>
    </source>
</evidence>
<evidence type="ECO:0000313" key="2">
    <source>
        <dbReference type="EMBL" id="KAE8698685.1"/>
    </source>
</evidence>
<gene>
    <name evidence="2" type="ORF">F3Y22_tig00110597pilonHSYRG00634</name>
</gene>
<evidence type="ECO:0000313" key="3">
    <source>
        <dbReference type="Proteomes" id="UP000436088"/>
    </source>
</evidence>
<sequence length="133" mass="15374">MELDDKWVVELLNADSTEETSDEILLSDCKELLKGGWIREVRHMWREGNKCVDRLVNLAVTQAETLTILQAPSDEVNQLLEADRRGLSTLMWRLVHWNPLELVGIGIQFHHFLMFGSSFQKGDWNPIPSSERK</sequence>
<dbReference type="GO" id="GO:0003676">
    <property type="term" value="F:nucleic acid binding"/>
    <property type="evidence" value="ECO:0007669"/>
    <property type="project" value="InterPro"/>
</dbReference>
<feature type="domain" description="RNase H type-1" evidence="1">
    <location>
        <begin position="1"/>
        <end position="58"/>
    </location>
</feature>
<protein>
    <recommendedName>
        <fullName evidence="1">RNase H type-1 domain-containing protein</fullName>
    </recommendedName>
</protein>
<accession>A0A6A3A657</accession>
<dbReference type="Proteomes" id="UP000436088">
    <property type="component" value="Unassembled WGS sequence"/>
</dbReference>
<dbReference type="GO" id="GO:0004523">
    <property type="term" value="F:RNA-DNA hybrid ribonuclease activity"/>
    <property type="evidence" value="ECO:0007669"/>
    <property type="project" value="InterPro"/>
</dbReference>